<comment type="caution">
    <text evidence="2">The sequence shown here is derived from an EMBL/GenBank/DDBJ whole genome shotgun (WGS) entry which is preliminary data.</text>
</comment>
<proteinExistence type="predicted"/>
<name>A0ABX9YJE9_9BURK</name>
<feature type="region of interest" description="Disordered" evidence="1">
    <location>
        <begin position="16"/>
        <end position="36"/>
    </location>
</feature>
<sequence length="65" mass="7351">MKRGFLFSIKRNQSQMTQGGRNALSRPSRVARARAGGRRSCAGAAIRRNFVRLAPDYWRVIKGFP</sequence>
<reference evidence="2 3" key="1">
    <citation type="submission" date="2018-08" db="EMBL/GenBank/DDBJ databases">
        <title>Comparative analysis of Burkholderia isolates from Puerto Rico.</title>
        <authorList>
            <person name="Hall C."/>
            <person name="Sahl J."/>
            <person name="Wagner D."/>
        </authorList>
    </citation>
    <scope>NUCLEOTIDE SEQUENCE [LARGE SCALE GENOMIC DNA]</scope>
    <source>
        <strain evidence="2 3">Bp8966</strain>
    </source>
</reference>
<evidence type="ECO:0000256" key="1">
    <source>
        <dbReference type="SAM" id="MobiDB-lite"/>
    </source>
</evidence>
<organism evidence="2 3">
    <name type="scientific">Burkholderia stagnalis</name>
    <dbReference type="NCBI Taxonomy" id="1503054"/>
    <lineage>
        <taxon>Bacteria</taxon>
        <taxon>Pseudomonadati</taxon>
        <taxon>Pseudomonadota</taxon>
        <taxon>Betaproteobacteria</taxon>
        <taxon>Burkholderiales</taxon>
        <taxon>Burkholderiaceae</taxon>
        <taxon>Burkholderia</taxon>
        <taxon>Burkholderia cepacia complex</taxon>
    </lineage>
</organism>
<gene>
    <name evidence="2" type="ORF">DF017_26290</name>
</gene>
<evidence type="ECO:0000313" key="2">
    <source>
        <dbReference type="EMBL" id="RQY86892.1"/>
    </source>
</evidence>
<dbReference type="EMBL" id="QTPM01000041">
    <property type="protein sequence ID" value="RQY86892.1"/>
    <property type="molecule type" value="Genomic_DNA"/>
</dbReference>
<protein>
    <submittedName>
        <fullName evidence="2">Uncharacterized protein</fullName>
    </submittedName>
</protein>
<dbReference type="Proteomes" id="UP000281098">
    <property type="component" value="Unassembled WGS sequence"/>
</dbReference>
<accession>A0ABX9YJE9</accession>
<evidence type="ECO:0000313" key="3">
    <source>
        <dbReference type="Proteomes" id="UP000281098"/>
    </source>
</evidence>
<keyword evidence="3" id="KW-1185">Reference proteome</keyword>